<keyword evidence="4" id="KW-1185">Reference proteome</keyword>
<dbReference type="OrthoDB" id="9978908at2"/>
<evidence type="ECO:0000313" key="3">
    <source>
        <dbReference type="EMBL" id="AWV89434.1"/>
    </source>
</evidence>
<evidence type="ECO:0000256" key="2">
    <source>
        <dbReference type="SAM" id="Phobius"/>
    </source>
</evidence>
<accession>A0A2Z4FL64</accession>
<keyword evidence="2" id="KW-0812">Transmembrane</keyword>
<gene>
    <name evidence="3" type="ORF">DN745_08825</name>
</gene>
<feature type="region of interest" description="Disordered" evidence="1">
    <location>
        <begin position="1"/>
        <end position="26"/>
    </location>
</feature>
<keyword evidence="2" id="KW-0472">Membrane</keyword>
<dbReference type="KEGG" id="bsed:DN745_08825"/>
<proteinExistence type="predicted"/>
<reference evidence="3 4" key="1">
    <citation type="submission" date="2018-06" db="EMBL/GenBank/DDBJ databases">
        <title>Lujinxingia sediminis gen. nov. sp. nov., a new facultative anaerobic member of the class Deltaproteobacteria, and proposal of Lujinxingaceae fam. nov.</title>
        <authorList>
            <person name="Guo L.-Y."/>
            <person name="Li C.-M."/>
            <person name="Wang S."/>
            <person name="Du Z.-J."/>
        </authorList>
    </citation>
    <scope>NUCLEOTIDE SEQUENCE [LARGE SCALE GENOMIC DNA]</scope>
    <source>
        <strain evidence="3 4">FA350</strain>
    </source>
</reference>
<sequence>MVDIPEHKSSKKPAARAMDSARERVGRNVVSPAGDVEASAPRAARRTYFMGAWALLFLLLILGAPACVDTAECNATVSCPGGEVCFEYECRPRCESAAQCPADQVCSPCQTISGTHDQGKCFGADLSACVDENS</sequence>
<dbReference type="EMBL" id="CP030032">
    <property type="protein sequence ID" value="AWV89434.1"/>
    <property type="molecule type" value="Genomic_DNA"/>
</dbReference>
<protein>
    <submittedName>
        <fullName evidence="3">Uncharacterized protein</fullName>
    </submittedName>
</protein>
<evidence type="ECO:0000256" key="1">
    <source>
        <dbReference type="SAM" id="MobiDB-lite"/>
    </source>
</evidence>
<dbReference type="AlphaFoldDB" id="A0A2Z4FL64"/>
<dbReference type="RefSeq" id="WP_111334048.1">
    <property type="nucleotide sequence ID" value="NZ_CP030032.1"/>
</dbReference>
<keyword evidence="2" id="KW-1133">Transmembrane helix</keyword>
<dbReference type="Proteomes" id="UP000249799">
    <property type="component" value="Chromosome"/>
</dbReference>
<name>A0A2Z4FL64_9DELT</name>
<feature type="transmembrane region" description="Helical" evidence="2">
    <location>
        <begin position="48"/>
        <end position="66"/>
    </location>
</feature>
<organism evidence="3 4">
    <name type="scientific">Bradymonas sediminis</name>
    <dbReference type="NCBI Taxonomy" id="1548548"/>
    <lineage>
        <taxon>Bacteria</taxon>
        <taxon>Deltaproteobacteria</taxon>
        <taxon>Bradymonadales</taxon>
        <taxon>Bradymonadaceae</taxon>
        <taxon>Bradymonas</taxon>
    </lineage>
</organism>
<evidence type="ECO:0000313" key="4">
    <source>
        <dbReference type="Proteomes" id="UP000249799"/>
    </source>
</evidence>